<protein>
    <submittedName>
        <fullName evidence="1">Uncharacterized protein</fullName>
    </submittedName>
</protein>
<accession>A0ABP0KNH3</accession>
<keyword evidence="2" id="KW-1185">Reference proteome</keyword>
<name>A0ABP0KNH3_9DINO</name>
<dbReference type="Proteomes" id="UP001642484">
    <property type="component" value="Unassembled WGS sequence"/>
</dbReference>
<organism evidence="1 2">
    <name type="scientific">Durusdinium trenchii</name>
    <dbReference type="NCBI Taxonomy" id="1381693"/>
    <lineage>
        <taxon>Eukaryota</taxon>
        <taxon>Sar</taxon>
        <taxon>Alveolata</taxon>
        <taxon>Dinophyceae</taxon>
        <taxon>Suessiales</taxon>
        <taxon>Symbiodiniaceae</taxon>
        <taxon>Durusdinium</taxon>
    </lineage>
</organism>
<reference evidence="1 2" key="1">
    <citation type="submission" date="2024-02" db="EMBL/GenBank/DDBJ databases">
        <authorList>
            <person name="Chen Y."/>
            <person name="Shah S."/>
            <person name="Dougan E. K."/>
            <person name="Thang M."/>
            <person name="Chan C."/>
        </authorList>
    </citation>
    <scope>NUCLEOTIDE SEQUENCE [LARGE SCALE GENOMIC DNA]</scope>
</reference>
<evidence type="ECO:0000313" key="1">
    <source>
        <dbReference type="EMBL" id="CAK9028407.1"/>
    </source>
</evidence>
<dbReference type="EMBL" id="CAXAMN010009358">
    <property type="protein sequence ID" value="CAK9028407.1"/>
    <property type="molecule type" value="Genomic_DNA"/>
</dbReference>
<sequence length="70" mass="7391">MDHGLASQDDEMKLSGTPGAPPPPEEDLMNDIAPVKQAEKIAEEAVVKEHGMDTGGVKIQPQPKAGVTEE</sequence>
<proteinExistence type="predicted"/>
<evidence type="ECO:0000313" key="2">
    <source>
        <dbReference type="Proteomes" id="UP001642484"/>
    </source>
</evidence>
<gene>
    <name evidence="1" type="ORF">CCMP2556_LOCUS17089</name>
</gene>
<comment type="caution">
    <text evidence="1">The sequence shown here is derived from an EMBL/GenBank/DDBJ whole genome shotgun (WGS) entry which is preliminary data.</text>
</comment>